<reference evidence="2" key="1">
    <citation type="submission" date="2013-08" db="EMBL/GenBank/DDBJ databases">
        <authorList>
            <person name="Mendez C."/>
            <person name="Richter M."/>
            <person name="Ferrer M."/>
            <person name="Sanchez J."/>
        </authorList>
    </citation>
    <scope>NUCLEOTIDE SEQUENCE</scope>
</reference>
<evidence type="ECO:0000259" key="1">
    <source>
        <dbReference type="Pfam" id="PF11716"/>
    </source>
</evidence>
<dbReference type="InterPro" id="IPR017517">
    <property type="entry name" value="Maleyloyr_isom"/>
</dbReference>
<dbReference type="InterPro" id="IPR024344">
    <property type="entry name" value="MDMPI_metal-binding"/>
</dbReference>
<gene>
    <name evidence="2" type="ORF">B1A_15916</name>
</gene>
<dbReference type="NCBIfam" id="TIGR03083">
    <property type="entry name" value="maleylpyruvate isomerase family mycothiol-dependent enzyme"/>
    <property type="match status" value="1"/>
</dbReference>
<protein>
    <submittedName>
        <fullName evidence="2">Wyosine base formation domain protein</fullName>
    </submittedName>
</protein>
<accession>T1AP18</accession>
<reference evidence="2" key="2">
    <citation type="journal article" date="2014" name="ISME J.">
        <title>Microbial stratification in low pH oxic and suboxic macroscopic growths along an acid mine drainage.</title>
        <authorList>
            <person name="Mendez-Garcia C."/>
            <person name="Mesa V."/>
            <person name="Sprenger R.R."/>
            <person name="Richter M."/>
            <person name="Diez M.S."/>
            <person name="Solano J."/>
            <person name="Bargiela R."/>
            <person name="Golyshina O.V."/>
            <person name="Manteca A."/>
            <person name="Ramos J.L."/>
            <person name="Gallego J.R."/>
            <person name="Llorente I."/>
            <person name="Martins Dos Santos V.A."/>
            <person name="Jensen O.N."/>
            <person name="Pelaez A.I."/>
            <person name="Sanchez J."/>
            <person name="Ferrer M."/>
        </authorList>
    </citation>
    <scope>NUCLEOTIDE SEQUENCE</scope>
</reference>
<organism evidence="2">
    <name type="scientific">mine drainage metagenome</name>
    <dbReference type="NCBI Taxonomy" id="410659"/>
    <lineage>
        <taxon>unclassified sequences</taxon>
        <taxon>metagenomes</taxon>
        <taxon>ecological metagenomes</taxon>
    </lineage>
</organism>
<feature type="domain" description="Mycothiol-dependent maleylpyruvate isomerase metal-binding" evidence="1">
    <location>
        <begin position="3"/>
        <end position="96"/>
    </location>
</feature>
<dbReference type="GO" id="GO:0046872">
    <property type="term" value="F:metal ion binding"/>
    <property type="evidence" value="ECO:0007669"/>
    <property type="project" value="InterPro"/>
</dbReference>
<comment type="caution">
    <text evidence="2">The sequence shown here is derived from an EMBL/GenBank/DDBJ whole genome shotgun (WGS) entry which is preliminary data.</text>
</comment>
<feature type="non-terminal residue" evidence="2">
    <location>
        <position position="165"/>
    </location>
</feature>
<dbReference type="AlphaFoldDB" id="T1AP18"/>
<name>T1AP18_9ZZZZ</name>
<dbReference type="Pfam" id="PF11716">
    <property type="entry name" value="MDMPI_N"/>
    <property type="match status" value="1"/>
</dbReference>
<dbReference type="EMBL" id="AUZX01011686">
    <property type="protein sequence ID" value="EQD42459.1"/>
    <property type="molecule type" value="Genomic_DNA"/>
</dbReference>
<dbReference type="SUPFAM" id="SSF109854">
    <property type="entry name" value="DinB/YfiT-like putative metalloenzymes"/>
    <property type="match status" value="1"/>
</dbReference>
<sequence length="165" mass="18041">DNAATLALKEPDRFNSELANVIAYGEDFPNEIAKQNHNMAPDKLLEWFKSARTALISSFHGVDPRSRLPWYGPDMSAASSITARLMETWAHGVDIADALGVRVIPTNRLFHIAHLGYATMPFAHLLREIPIPQVSIGVELIAPDGSKWTFGPPDPAEVVSGDALD</sequence>
<dbReference type="Gene3D" id="1.20.120.450">
    <property type="entry name" value="dinb family like domain"/>
    <property type="match status" value="1"/>
</dbReference>
<evidence type="ECO:0000313" key="2">
    <source>
        <dbReference type="EMBL" id="EQD42459.1"/>
    </source>
</evidence>
<feature type="non-terminal residue" evidence="2">
    <location>
        <position position="1"/>
    </location>
</feature>
<dbReference type="InterPro" id="IPR034660">
    <property type="entry name" value="DinB/YfiT-like"/>
</dbReference>
<proteinExistence type="predicted"/>